<dbReference type="Proteomes" id="UP001349262">
    <property type="component" value="Unassembled WGS sequence"/>
</dbReference>
<proteinExistence type="predicted"/>
<keyword evidence="2" id="KW-1185">Reference proteome</keyword>
<sequence length="79" mass="8502">MPDPNPTVGELFKAKAVTDDEVNAAVEVYMSNAETGAHPIAEGYIQQVGSIPNRAEDNEVTNRIVRSDQAEQALPPAPR</sequence>
<accession>A0ABU7TFK9</accession>
<gene>
    <name evidence="1" type="ORF">MRSR164_22470</name>
</gene>
<evidence type="ECO:0000313" key="1">
    <source>
        <dbReference type="EMBL" id="MEE7459455.1"/>
    </source>
</evidence>
<protein>
    <submittedName>
        <fullName evidence="1">Uncharacterized protein</fullName>
    </submittedName>
</protein>
<evidence type="ECO:0000313" key="2">
    <source>
        <dbReference type="Proteomes" id="UP001349262"/>
    </source>
</evidence>
<reference evidence="1 2" key="1">
    <citation type="journal article" date="2012" name="Genet. Mol. Biol.">
        <title>Analysis of 16S rRNA and mxaF genes revealing insights into Methylobacterium niche-specific plant association.</title>
        <authorList>
            <person name="Dourado M.N."/>
            <person name="Andreote F.D."/>
            <person name="Dini-Andreote F."/>
            <person name="Conti R."/>
            <person name="Araujo J.M."/>
            <person name="Araujo W.L."/>
        </authorList>
    </citation>
    <scope>NUCLEOTIDE SEQUENCE [LARGE SCALE GENOMIC DNA]</scope>
    <source>
        <strain evidence="1 2">SR1.6/4</strain>
    </source>
</reference>
<organism evidence="1 2">
    <name type="scientific">Methylobacterium radiotolerans</name>
    <dbReference type="NCBI Taxonomy" id="31998"/>
    <lineage>
        <taxon>Bacteria</taxon>
        <taxon>Pseudomonadati</taxon>
        <taxon>Pseudomonadota</taxon>
        <taxon>Alphaproteobacteria</taxon>
        <taxon>Hyphomicrobiales</taxon>
        <taxon>Methylobacteriaceae</taxon>
        <taxon>Methylobacterium</taxon>
    </lineage>
</organism>
<dbReference type="EMBL" id="MLBY01000005">
    <property type="protein sequence ID" value="MEE7459455.1"/>
    <property type="molecule type" value="Genomic_DNA"/>
</dbReference>
<comment type="caution">
    <text evidence="1">The sequence shown here is derived from an EMBL/GenBank/DDBJ whole genome shotgun (WGS) entry which is preliminary data.</text>
</comment>
<name>A0ABU7TFK9_9HYPH</name>